<protein>
    <submittedName>
        <fullName evidence="1">Uncharacterized protein</fullName>
    </submittedName>
</protein>
<evidence type="ECO:0000313" key="2">
    <source>
        <dbReference type="Proteomes" id="UP000297777"/>
    </source>
</evidence>
<gene>
    <name evidence="1" type="ORF">BTUL_0270g00110</name>
</gene>
<dbReference type="AlphaFoldDB" id="A0A4Z1EDS6"/>
<name>A0A4Z1EDS6_9HELO</name>
<proteinExistence type="predicted"/>
<dbReference type="EMBL" id="PQXH01000269">
    <property type="protein sequence ID" value="TGO07511.1"/>
    <property type="molecule type" value="Genomic_DNA"/>
</dbReference>
<evidence type="ECO:0000313" key="1">
    <source>
        <dbReference type="EMBL" id="TGO07511.1"/>
    </source>
</evidence>
<keyword evidence="2" id="KW-1185">Reference proteome</keyword>
<comment type="caution">
    <text evidence="1">The sequence shown here is derived from an EMBL/GenBank/DDBJ whole genome shotgun (WGS) entry which is preliminary data.</text>
</comment>
<reference evidence="1 2" key="1">
    <citation type="submission" date="2017-12" db="EMBL/GenBank/DDBJ databases">
        <title>Comparative genomics of Botrytis spp.</title>
        <authorList>
            <person name="Valero-Jimenez C.A."/>
            <person name="Tapia P."/>
            <person name="Veloso J."/>
            <person name="Silva-Moreno E."/>
            <person name="Staats M."/>
            <person name="Valdes J.H."/>
            <person name="Van Kan J.A.L."/>
        </authorList>
    </citation>
    <scope>NUCLEOTIDE SEQUENCE [LARGE SCALE GENOMIC DNA]</scope>
    <source>
        <strain evidence="1 2">Bt9001</strain>
    </source>
</reference>
<accession>A0A4Z1EDS6</accession>
<organism evidence="1 2">
    <name type="scientific">Botrytis tulipae</name>
    <dbReference type="NCBI Taxonomy" id="87230"/>
    <lineage>
        <taxon>Eukaryota</taxon>
        <taxon>Fungi</taxon>
        <taxon>Dikarya</taxon>
        <taxon>Ascomycota</taxon>
        <taxon>Pezizomycotina</taxon>
        <taxon>Leotiomycetes</taxon>
        <taxon>Helotiales</taxon>
        <taxon>Sclerotiniaceae</taxon>
        <taxon>Botrytis</taxon>
    </lineage>
</organism>
<sequence>MRKNDLTVWKVTLRVGADHVKRGTSRLVWIINNRLWKNRIPYVSIERVSWMDEYDSFAAVELLPDRTEELVTEIIVTITIPAAVVSCSEGTAAKKPTLGFSSRRFAAVSFTDRANFACSSRGTICTPGAVNDKIAVPETVLSICSKVASIDHFGVGKPDGSPPAASRARSNRLVLLHNTRREMSGEEQNGGGHRFFGRMLVTLSPLTLFNKCEANARGDIFEEESVA</sequence>
<dbReference type="Proteomes" id="UP000297777">
    <property type="component" value="Unassembled WGS sequence"/>
</dbReference>